<dbReference type="PANTHER" id="PTHR43519:SF1">
    <property type="entry name" value="ATP-DEPENDENT RNA HELICASE HRPB"/>
    <property type="match status" value="1"/>
</dbReference>
<dbReference type="InterPro" id="IPR049614">
    <property type="entry name" value="HrpB_DEXH"/>
</dbReference>
<comment type="caution">
    <text evidence="8">The sequence shown here is derived from an EMBL/GenBank/DDBJ whole genome shotgun (WGS) entry which is preliminary data.</text>
</comment>
<dbReference type="Pfam" id="PF08482">
    <property type="entry name" value="HrpB_C"/>
    <property type="match status" value="1"/>
</dbReference>
<evidence type="ECO:0000256" key="1">
    <source>
        <dbReference type="ARBA" id="ARBA00022741"/>
    </source>
</evidence>
<keyword evidence="3 8" id="KW-0347">Helicase</keyword>
<dbReference type="InterPro" id="IPR027417">
    <property type="entry name" value="P-loop_NTPase"/>
</dbReference>
<feature type="domain" description="Helicase ATP-binding" evidence="6">
    <location>
        <begin position="16"/>
        <end position="180"/>
    </location>
</feature>
<gene>
    <name evidence="8" type="ORF">R5W23_004616</name>
</gene>
<name>A0ABU5F8M9_9BACT</name>
<organism evidence="8 9">
    <name type="scientific">Gemmata algarum</name>
    <dbReference type="NCBI Taxonomy" id="2975278"/>
    <lineage>
        <taxon>Bacteria</taxon>
        <taxon>Pseudomonadati</taxon>
        <taxon>Planctomycetota</taxon>
        <taxon>Planctomycetia</taxon>
        <taxon>Gemmatales</taxon>
        <taxon>Gemmataceae</taxon>
        <taxon>Gemmata</taxon>
    </lineage>
</organism>
<protein>
    <submittedName>
        <fullName evidence="8">Helicase-related protein</fullName>
    </submittedName>
</protein>
<dbReference type="InterPro" id="IPR001650">
    <property type="entry name" value="Helicase_C-like"/>
</dbReference>
<dbReference type="CDD" id="cd17990">
    <property type="entry name" value="DEXHc_HrpB"/>
    <property type="match status" value="1"/>
</dbReference>
<dbReference type="InterPro" id="IPR007502">
    <property type="entry name" value="Helicase-assoc_dom"/>
</dbReference>
<reference evidence="9" key="1">
    <citation type="journal article" date="2023" name="Mar. Drugs">
        <title>Gemmata algarum, a Novel Planctomycete Isolated from an Algal Mat, Displays Antimicrobial Activity.</title>
        <authorList>
            <person name="Kumar G."/>
            <person name="Kallscheuer N."/>
            <person name="Kashif M."/>
            <person name="Ahamad S."/>
            <person name="Jagadeeshwari U."/>
            <person name="Pannikurungottu S."/>
            <person name="Haufschild T."/>
            <person name="Kabuu M."/>
            <person name="Sasikala C."/>
            <person name="Jogler C."/>
            <person name="Ramana C."/>
        </authorList>
    </citation>
    <scope>NUCLEOTIDE SEQUENCE [LARGE SCALE GENOMIC DNA]</scope>
    <source>
        <strain evidence="9">JC673</strain>
    </source>
</reference>
<dbReference type="PROSITE" id="PS51192">
    <property type="entry name" value="HELICASE_ATP_BIND_1"/>
    <property type="match status" value="1"/>
</dbReference>
<feature type="compositionally biased region" description="Polar residues" evidence="5">
    <location>
        <begin position="533"/>
        <end position="543"/>
    </location>
</feature>
<dbReference type="RefSeq" id="WP_320689368.1">
    <property type="nucleotide sequence ID" value="NZ_JAXBLV010000232.1"/>
</dbReference>
<dbReference type="InterPro" id="IPR014001">
    <property type="entry name" value="Helicase_ATP-bd"/>
</dbReference>
<dbReference type="EMBL" id="JAXBLV010000232">
    <property type="protein sequence ID" value="MDY3563117.1"/>
    <property type="molecule type" value="Genomic_DNA"/>
</dbReference>
<dbReference type="GO" id="GO:0004386">
    <property type="term" value="F:helicase activity"/>
    <property type="evidence" value="ECO:0007669"/>
    <property type="project" value="UniProtKB-KW"/>
</dbReference>
<evidence type="ECO:0000256" key="3">
    <source>
        <dbReference type="ARBA" id="ARBA00022806"/>
    </source>
</evidence>
<dbReference type="PANTHER" id="PTHR43519">
    <property type="entry name" value="ATP-DEPENDENT RNA HELICASE HRPB"/>
    <property type="match status" value="1"/>
</dbReference>
<keyword evidence="9" id="KW-1185">Reference proteome</keyword>
<proteinExistence type="predicted"/>
<dbReference type="CDD" id="cd18791">
    <property type="entry name" value="SF2_C_RHA"/>
    <property type="match status" value="1"/>
</dbReference>
<evidence type="ECO:0000313" key="9">
    <source>
        <dbReference type="Proteomes" id="UP001272242"/>
    </source>
</evidence>
<dbReference type="InterPro" id="IPR013689">
    <property type="entry name" value="RNA_helicase_ATP-dep_HrpB_C"/>
</dbReference>
<dbReference type="Proteomes" id="UP001272242">
    <property type="component" value="Unassembled WGS sequence"/>
</dbReference>
<dbReference type="Gene3D" id="3.40.50.300">
    <property type="entry name" value="P-loop containing nucleotide triphosphate hydrolases"/>
    <property type="match status" value="2"/>
</dbReference>
<dbReference type="SUPFAM" id="SSF52540">
    <property type="entry name" value="P-loop containing nucleoside triphosphate hydrolases"/>
    <property type="match status" value="1"/>
</dbReference>
<evidence type="ECO:0000259" key="6">
    <source>
        <dbReference type="PROSITE" id="PS51192"/>
    </source>
</evidence>
<keyword evidence="4" id="KW-0067">ATP-binding</keyword>
<sequence>MPKDRLPIDDALPELLAALRASGAAVLRAPTGAGKTTRVPPALIDSGLAGNGLVLMLEPRRVAARAAARRMALEDHSPLGETFGYQVRFDKKSSARTRVLVVTPGVLLRRLHDDPFLDGVAGIVFDEFHERGLEADLAFGMTRLIRENVRPELKVVVMSATVDPSAVSAYLDGCPVVDSQGRTFPVEVRYRARRSDTPVPTAVADAVRDLLGAQSGDVLAFLPGLREIRQTADELDSFARESGALVLPLHGDLPPEQQDRALQKLDRRKVVLATNVAETSVTVDGVTAVVDSGLARVMEFEPSVGMDRLRLVPIARASADQRTGRAGRTAPGVCVRLWDEPGHRARPEQAAPEIKRVDLCGAVLQLAALGEPDVRKFPWLDAPTEEAVAQSLKLLDQLGLFVNGALTPLGEVAAGLPVHPRLGRLLLEGQRLGCAPRAALAAALLSERDPFLREFDSGPPVRTAPPTVSDVLDRVEALEAFEVRGRLDSPLGRLHRGGAYAVLEVRDQLARLVGKGNPPPNPLPEGRGREGISGTSRESSLLSRVSKLPLPSGRGPGGGLPSSDDALLQCVFAAYPDRLARRREPGSTKAVTVGGRGVRLAPASGVSEPELFVCVDVDAGGTDSFVRQASGVEREWLPAERVSTRIEITFDEKTERLAARKATRFGDLLLDELNAHIADESEAASVLARAAAERLEKVLPAPDSPAGAFRTRVRCLREWVPELELPAFEAADLREALEALCRNRRSLADVRNGPWLDFLRGCLTYQQLQAVENEAPEHLEVPSGSHIQLVYEEGRPPILAARIQEMFGLTETPTVGRGRRKVLLHLLAPNYRPQQVTEDLASFWRNGYPIVRKELRARYPKHSWPDDPLTAEAVRGAKRRQG</sequence>
<dbReference type="Pfam" id="PF21010">
    <property type="entry name" value="HA2_C"/>
    <property type="match status" value="1"/>
</dbReference>
<dbReference type="Pfam" id="PF00271">
    <property type="entry name" value="Helicase_C"/>
    <property type="match status" value="1"/>
</dbReference>
<dbReference type="PIRSF" id="PIRSF005496">
    <property type="entry name" value="ATP_hel_hrpB"/>
    <property type="match status" value="1"/>
</dbReference>
<dbReference type="InterPro" id="IPR011545">
    <property type="entry name" value="DEAD/DEAH_box_helicase_dom"/>
</dbReference>
<accession>A0ABU5F8M9</accession>
<evidence type="ECO:0000256" key="5">
    <source>
        <dbReference type="SAM" id="MobiDB-lite"/>
    </source>
</evidence>
<dbReference type="SMART" id="SM00490">
    <property type="entry name" value="HELICc"/>
    <property type="match status" value="1"/>
</dbReference>
<dbReference type="Gene3D" id="1.20.120.1080">
    <property type="match status" value="1"/>
</dbReference>
<dbReference type="PROSITE" id="PS51194">
    <property type="entry name" value="HELICASE_CTER"/>
    <property type="match status" value="1"/>
</dbReference>
<keyword evidence="2" id="KW-0378">Hydrolase</keyword>
<evidence type="ECO:0000256" key="2">
    <source>
        <dbReference type="ARBA" id="ARBA00022801"/>
    </source>
</evidence>
<dbReference type="SMART" id="SM00487">
    <property type="entry name" value="DEXDc"/>
    <property type="match status" value="1"/>
</dbReference>
<evidence type="ECO:0000256" key="4">
    <source>
        <dbReference type="ARBA" id="ARBA00022840"/>
    </source>
</evidence>
<dbReference type="Pfam" id="PF00270">
    <property type="entry name" value="DEAD"/>
    <property type="match status" value="1"/>
</dbReference>
<dbReference type="SMART" id="SM00847">
    <property type="entry name" value="HA2"/>
    <property type="match status" value="1"/>
</dbReference>
<keyword evidence="1" id="KW-0547">Nucleotide-binding</keyword>
<feature type="region of interest" description="Disordered" evidence="5">
    <location>
        <begin position="512"/>
        <end position="562"/>
    </location>
</feature>
<feature type="domain" description="Helicase C-terminal" evidence="7">
    <location>
        <begin position="206"/>
        <end position="370"/>
    </location>
</feature>
<evidence type="ECO:0000259" key="7">
    <source>
        <dbReference type="PROSITE" id="PS51194"/>
    </source>
</evidence>
<evidence type="ECO:0000313" key="8">
    <source>
        <dbReference type="EMBL" id="MDY3563117.1"/>
    </source>
</evidence>
<dbReference type="InterPro" id="IPR010225">
    <property type="entry name" value="HrpB"/>
</dbReference>